<accession>B7LSU4</accession>
<dbReference type="SUPFAM" id="SSF56801">
    <property type="entry name" value="Acetyl-CoA synthetase-like"/>
    <property type="match status" value="1"/>
</dbReference>
<gene>
    <name evidence="2" type="ordered locus">EFER_3456</name>
</gene>
<feature type="domain" description="AMP-dependent synthetase/ligase" evidence="1">
    <location>
        <begin position="145"/>
        <end position="310"/>
    </location>
</feature>
<dbReference type="InterPro" id="IPR045851">
    <property type="entry name" value="AMP-bd_C_sf"/>
</dbReference>
<dbReference type="AlphaFoldDB" id="B7LSU4"/>
<dbReference type="EMBL" id="CU928158">
    <property type="protein sequence ID" value="CAQ90933.1"/>
    <property type="molecule type" value="Genomic_DNA"/>
</dbReference>
<proteinExistence type="predicted"/>
<dbReference type="KEGG" id="efe:EFER_3456"/>
<sequence>MAGAPSGDEKRSLMKQTLPLARWLTAPRPDDTPIAWLDESTWTLSDLRHDVAQLICRLQQQPGERWALCFENSYLFIVALLATLHAGKTPVLPGHNRVIQLNEQRELFDGVLSDSELNWQGSLLLVASSPQVATQSFTFAAIAPDAYIELFTSGSTGQPKRVIKPVRLLDREAELLAERLGARLAGSRVVGSVLPQHLYGLTFRVFLPMALGLPLHAAMLWYVEQFAALSHQHRYIFISSPAFLKRLDTQLSPPPVQVLLSAGGELPWQDVQHTASWLRVWPDEIYGSTETGVIAWRYREQEQRRWRPFPGMQFQAEDDAFRLFSPLMEEDSGLLLDDILQFSEDGQFHLMGRRGRIVKIEEKRISLQEVEQRLLALDGIHEAAAVPVTRGGRQSIGVLLVLNDEARLQWQNGGGHSQEMAWRRLLRPTLEPVAIPRYWRVIDEMPVNSMNKRVYAQLQELFHEAP</sequence>
<dbReference type="HOGENOM" id="CLU_026234_0_1_6"/>
<dbReference type="GO" id="GO:0016878">
    <property type="term" value="F:acid-thiol ligase activity"/>
    <property type="evidence" value="ECO:0007669"/>
    <property type="project" value="UniProtKB-ARBA"/>
</dbReference>
<dbReference type="InterPro" id="IPR050237">
    <property type="entry name" value="ATP-dep_AMP-bd_enzyme"/>
</dbReference>
<dbReference type="Pfam" id="PF00501">
    <property type="entry name" value="AMP-binding"/>
    <property type="match status" value="1"/>
</dbReference>
<keyword evidence="3" id="KW-1185">Reference proteome</keyword>
<dbReference type="Proteomes" id="UP000000745">
    <property type="component" value="Chromosome"/>
</dbReference>
<organism evidence="2 3">
    <name type="scientific">Escherichia fergusonii (strain ATCC 35469 / DSM 13698 / CCUG 18766 / IAM 14443 / JCM 21226 / LMG 7866 / NBRC 102419 / NCTC 12128 / CDC 0568-73)</name>
    <dbReference type="NCBI Taxonomy" id="585054"/>
    <lineage>
        <taxon>Bacteria</taxon>
        <taxon>Pseudomonadati</taxon>
        <taxon>Pseudomonadota</taxon>
        <taxon>Gammaproteobacteria</taxon>
        <taxon>Enterobacterales</taxon>
        <taxon>Enterobacteriaceae</taxon>
        <taxon>Escherichia</taxon>
    </lineage>
</organism>
<name>B7LSU4_ESCF3</name>
<dbReference type="InterPro" id="IPR000873">
    <property type="entry name" value="AMP-dep_synth/lig_dom"/>
</dbReference>
<evidence type="ECO:0000313" key="2">
    <source>
        <dbReference type="EMBL" id="CAQ90933.1"/>
    </source>
</evidence>
<dbReference type="PANTHER" id="PTHR43767:SF1">
    <property type="entry name" value="NONRIBOSOMAL PEPTIDE SYNTHASE PES1 (EUROFUNG)-RELATED"/>
    <property type="match status" value="1"/>
</dbReference>
<dbReference type="PANTHER" id="PTHR43767">
    <property type="entry name" value="LONG-CHAIN-FATTY-ACID--COA LIGASE"/>
    <property type="match status" value="1"/>
</dbReference>
<dbReference type="Gene3D" id="3.40.50.12780">
    <property type="entry name" value="N-terminal domain of ligase-like"/>
    <property type="match status" value="1"/>
</dbReference>
<dbReference type="InterPro" id="IPR042099">
    <property type="entry name" value="ANL_N_sf"/>
</dbReference>
<evidence type="ECO:0000259" key="1">
    <source>
        <dbReference type="Pfam" id="PF00501"/>
    </source>
</evidence>
<protein>
    <submittedName>
        <fullName evidence="2">Fatty acid degradation enzyme</fullName>
    </submittedName>
</protein>
<evidence type="ECO:0000313" key="3">
    <source>
        <dbReference type="Proteomes" id="UP000000745"/>
    </source>
</evidence>
<dbReference type="Gene3D" id="3.30.300.30">
    <property type="match status" value="1"/>
</dbReference>
<reference evidence="3" key="1">
    <citation type="journal article" date="2009" name="PLoS Genet.">
        <title>Organised genome dynamics in the Escherichia coli species results in highly diverse adaptive paths.</title>
        <authorList>
            <person name="Touchon M."/>
            <person name="Hoede C."/>
            <person name="Tenaillon O."/>
            <person name="Barbe V."/>
            <person name="Baeriswyl S."/>
            <person name="Bidet P."/>
            <person name="Bingen E."/>
            <person name="Bonacorsi S."/>
            <person name="Bouchier C."/>
            <person name="Bouvet O."/>
            <person name="Calteau A."/>
            <person name="Chiapello H."/>
            <person name="Clermont O."/>
            <person name="Cruveiller S."/>
            <person name="Danchin A."/>
            <person name="Diard M."/>
            <person name="Dossat C."/>
            <person name="Karoui M.E."/>
            <person name="Frapy E."/>
            <person name="Garry L."/>
            <person name="Ghigo J.M."/>
            <person name="Gilles A.M."/>
            <person name="Johnson J."/>
            <person name="Le Bouguenec C."/>
            <person name="Lescat M."/>
            <person name="Mangenot S."/>
            <person name="Martinez-Jehanne V."/>
            <person name="Matic I."/>
            <person name="Nassif X."/>
            <person name="Oztas S."/>
            <person name="Petit M.A."/>
            <person name="Pichon C."/>
            <person name="Rouy Z."/>
            <person name="Ruf C.S."/>
            <person name="Schneider D."/>
            <person name="Tourret J."/>
            <person name="Vacherie B."/>
            <person name="Vallenet D."/>
            <person name="Medigue C."/>
            <person name="Rocha E.P.C."/>
            <person name="Denamur E."/>
        </authorList>
    </citation>
    <scope>NUCLEOTIDE SEQUENCE [LARGE SCALE GENOMIC DNA]</scope>
    <source>
        <strain evidence="3">ATCC 35469 / DSM 13698 / BCRC 15582 / CCUG 18766 / IAM 14443 / JCM 21226 / LMG 7866 / NBRC 102419 / NCTC 12128 / CDC 0568-73</strain>
    </source>
</reference>